<evidence type="ECO:0008006" key="3">
    <source>
        <dbReference type="Google" id="ProtNLM"/>
    </source>
</evidence>
<reference evidence="1 2" key="1">
    <citation type="journal article" date="2014" name="J. Biotechnol.">
        <title>Complete genome sequence of the actinobacterium Actinoplanes friuliensis HAG 010964, producer of the lipopeptide antibiotic friulimycin.</title>
        <authorList>
            <person name="Ruckert C."/>
            <person name="Szczepanowski R."/>
            <person name="Albersmeier A."/>
            <person name="Goesmann A."/>
            <person name="Fischer N."/>
            <person name="Steinkamper A."/>
            <person name="Puhler A."/>
            <person name="Biener R."/>
            <person name="Schwartz D."/>
            <person name="Kalinowski J."/>
        </authorList>
    </citation>
    <scope>NUCLEOTIDE SEQUENCE [LARGE SCALE GENOMIC DNA]</scope>
    <source>
        <strain evidence="1 2">DSM 7358</strain>
    </source>
</reference>
<evidence type="ECO:0000313" key="2">
    <source>
        <dbReference type="Proteomes" id="UP000017746"/>
    </source>
</evidence>
<dbReference type="Pfam" id="PF07070">
    <property type="entry name" value="Spo0M"/>
    <property type="match status" value="1"/>
</dbReference>
<protein>
    <recommendedName>
        <fullName evidence="3">Sporulation-control protein</fullName>
    </recommendedName>
</protein>
<sequence length="253" mass="27532">MVFARVLRAFGVGGPTVDTILPNPATHPGGTLTGEVRIAGGEYDVVIDNIVLSLVTRVEAEDGDALIEFHRVSVAGHFTLPAGAREDIPFQMSVPWETPITHLAGKPLSGMTMGVRTELSVAKAVDKGDLDEVAIHPLPVQEKILSAFDHLGFRLRHAHLENGGIYGVRQEHPFYQEIEFAAPPELTKTIDEVEVTFVADPTGTEIILEFDKRGGLLSAGSDTYARHRAEHTESETTDWVSKVEGWVHEALSP</sequence>
<evidence type="ECO:0000313" key="1">
    <source>
        <dbReference type="EMBL" id="AGZ45397.1"/>
    </source>
</evidence>
<proteinExistence type="predicted"/>
<dbReference type="EMBL" id="CP006272">
    <property type="protein sequence ID" value="AGZ45397.1"/>
    <property type="molecule type" value="Genomic_DNA"/>
</dbReference>
<organism evidence="1 2">
    <name type="scientific">Actinoplanes friuliensis DSM 7358</name>
    <dbReference type="NCBI Taxonomy" id="1246995"/>
    <lineage>
        <taxon>Bacteria</taxon>
        <taxon>Bacillati</taxon>
        <taxon>Actinomycetota</taxon>
        <taxon>Actinomycetes</taxon>
        <taxon>Micromonosporales</taxon>
        <taxon>Micromonosporaceae</taxon>
        <taxon>Actinoplanes</taxon>
    </lineage>
</organism>
<dbReference type="eggNOG" id="COG4326">
    <property type="taxonomic scope" value="Bacteria"/>
</dbReference>
<dbReference type="KEGG" id="afs:AFR_35705"/>
<dbReference type="AlphaFoldDB" id="U5W8Q8"/>
<dbReference type="PANTHER" id="PTHR40053">
    <property type="entry name" value="SPORULATION-CONTROL PROTEIN SPO0M"/>
    <property type="match status" value="1"/>
</dbReference>
<accession>U5W8Q8</accession>
<dbReference type="PANTHER" id="PTHR40053:SF1">
    <property type="entry name" value="SPORULATION-CONTROL PROTEIN SPO0M"/>
    <property type="match status" value="1"/>
</dbReference>
<dbReference type="PATRIC" id="fig|1246995.3.peg.7227"/>
<dbReference type="InterPro" id="IPR009776">
    <property type="entry name" value="Spore_0_M"/>
</dbReference>
<gene>
    <name evidence="1" type="ORF">AFR_35705</name>
</gene>
<dbReference type="HOGENOM" id="CLU_057336_0_0_11"/>
<keyword evidence="2" id="KW-1185">Reference proteome</keyword>
<dbReference type="OrthoDB" id="3431481at2"/>
<dbReference type="RefSeq" id="WP_023561733.1">
    <property type="nucleotide sequence ID" value="NC_022657.1"/>
</dbReference>
<dbReference type="Proteomes" id="UP000017746">
    <property type="component" value="Chromosome"/>
</dbReference>
<name>U5W8Q8_9ACTN</name>
<dbReference type="STRING" id="1246995.AFR_35705"/>